<name>A0ABT7N4X1_9BURK</name>
<feature type="domain" description="Flagellar hook-associated protein 2 N-terminal" evidence="6">
    <location>
        <begin position="12"/>
        <end position="108"/>
    </location>
</feature>
<evidence type="ECO:0000256" key="5">
    <source>
        <dbReference type="RuleBase" id="RU362066"/>
    </source>
</evidence>
<evidence type="ECO:0000313" key="8">
    <source>
        <dbReference type="EMBL" id="MDM0042970.1"/>
    </source>
</evidence>
<comment type="caution">
    <text evidence="8">The sequence shown here is derived from an EMBL/GenBank/DDBJ whole genome shotgun (WGS) entry which is preliminary data.</text>
</comment>
<dbReference type="InterPro" id="IPR010809">
    <property type="entry name" value="FliD_C"/>
</dbReference>
<gene>
    <name evidence="8" type="primary">fliD</name>
    <name evidence="8" type="ORF">QTH91_00610</name>
</gene>
<protein>
    <recommendedName>
        <fullName evidence="5">Flagellar hook-associated protein 2</fullName>
        <shortName evidence="5">HAP2</shortName>
    </recommendedName>
    <alternativeName>
        <fullName evidence="5">Flagellar cap protein</fullName>
    </alternativeName>
</protein>
<dbReference type="InterPro" id="IPR040026">
    <property type="entry name" value="FliD"/>
</dbReference>
<comment type="subunit">
    <text evidence="2 5">Homopentamer.</text>
</comment>
<dbReference type="RefSeq" id="WP_286658099.1">
    <property type="nucleotide sequence ID" value="NZ_JASZYV010000001.1"/>
</dbReference>
<evidence type="ECO:0000256" key="4">
    <source>
        <dbReference type="ARBA" id="ARBA00023143"/>
    </source>
</evidence>
<keyword evidence="8" id="KW-0969">Cilium</keyword>
<comment type="subcellular location">
    <subcellularLocation>
        <location evidence="5">Secreted</location>
    </subcellularLocation>
    <subcellularLocation>
        <location evidence="5">Bacterial flagellum</location>
    </subcellularLocation>
</comment>
<dbReference type="PANTHER" id="PTHR30288">
    <property type="entry name" value="FLAGELLAR CAP/ASSEMBLY PROTEIN FLID"/>
    <property type="match status" value="1"/>
</dbReference>
<dbReference type="PANTHER" id="PTHR30288:SF0">
    <property type="entry name" value="FLAGELLAR HOOK-ASSOCIATED PROTEIN 2"/>
    <property type="match status" value="1"/>
</dbReference>
<evidence type="ECO:0000313" key="9">
    <source>
        <dbReference type="Proteomes" id="UP001174908"/>
    </source>
</evidence>
<dbReference type="Proteomes" id="UP001174908">
    <property type="component" value="Unassembled WGS sequence"/>
</dbReference>
<keyword evidence="3" id="KW-0175">Coiled coil</keyword>
<organism evidence="8 9">
    <name type="scientific">Variovorax dokdonensis</name>
    <dbReference type="NCBI Taxonomy" id="344883"/>
    <lineage>
        <taxon>Bacteria</taxon>
        <taxon>Pseudomonadati</taxon>
        <taxon>Pseudomonadota</taxon>
        <taxon>Betaproteobacteria</taxon>
        <taxon>Burkholderiales</taxon>
        <taxon>Comamonadaceae</taxon>
        <taxon>Variovorax</taxon>
    </lineage>
</organism>
<evidence type="ECO:0000256" key="2">
    <source>
        <dbReference type="ARBA" id="ARBA00011255"/>
    </source>
</evidence>
<sequence length="484" mass="49587">MSTSISSLGVGSGLDLSTLLTQLETAESAPLTRIQTQATSYTSKLSAYSQIQSALNTLKTTSEKLSDPGLFNTVKAGVGDTSILSTTTSSTAVAGNYALDVSQLAQSQSLVSVGQASAKSAIGNGTVTIRFGTISGGTLDAATGQYSGASFAPDTERSELSITIGEGTNTLEGIRDSINKANAGVTASVINDGSGTPYRLVLTSTKTGEASSMQIDVSGDSALQNLLANNPAGTQSMRQTSVAQDAKLKVNGIDVVSASNTVSEAIQGTTLNLLSTGATSLKLTTDASVVSTAVTAFVNAYNTLQSTATTLSAYDTDTNTGAALTGDQTLRSVLSRVRQVLATPQGGDANSMKVLSEIGVSLQKDGTLSLDSDKLKSVVDKDMTGVAALFSSATGSSAGYGKQMSALVTELSGSGGALAVATDGVNATLDDLTDQYNAMQDRIDATMERYRTQFTQLDVLVNSMNNTMTYLKQQFEAMSGASSS</sequence>
<comment type="similarity">
    <text evidence="1 5">Belongs to the FliD family.</text>
</comment>
<evidence type="ECO:0000256" key="3">
    <source>
        <dbReference type="ARBA" id="ARBA00023054"/>
    </source>
</evidence>
<evidence type="ECO:0000259" key="7">
    <source>
        <dbReference type="Pfam" id="PF07195"/>
    </source>
</evidence>
<evidence type="ECO:0000259" key="6">
    <source>
        <dbReference type="Pfam" id="PF02465"/>
    </source>
</evidence>
<dbReference type="Pfam" id="PF07195">
    <property type="entry name" value="FliD_C"/>
    <property type="match status" value="1"/>
</dbReference>
<dbReference type="Pfam" id="PF02465">
    <property type="entry name" value="FliD_N"/>
    <property type="match status" value="1"/>
</dbReference>
<keyword evidence="9" id="KW-1185">Reference proteome</keyword>
<dbReference type="InterPro" id="IPR003481">
    <property type="entry name" value="FliD_N"/>
</dbReference>
<feature type="domain" description="Flagellar hook-associated protein 2 C-terminal" evidence="7">
    <location>
        <begin position="243"/>
        <end position="466"/>
    </location>
</feature>
<comment type="function">
    <text evidence="5">Required for morphogenesis and for the elongation of the flagellar filament by facilitating polymerization of the flagellin monomers at the tip of growing filament. Forms a capping structure, which prevents flagellin subunits (transported through the central channel of the flagellum) from leaking out without polymerization at the distal end.</text>
</comment>
<keyword evidence="8" id="KW-0282">Flagellum</keyword>
<keyword evidence="8" id="KW-0966">Cell projection</keyword>
<dbReference type="EMBL" id="JASZYV010000001">
    <property type="protein sequence ID" value="MDM0042970.1"/>
    <property type="molecule type" value="Genomic_DNA"/>
</dbReference>
<accession>A0ABT7N4X1</accession>
<reference evidence="8" key="1">
    <citation type="submission" date="2023-06" db="EMBL/GenBank/DDBJ databases">
        <authorList>
            <person name="Jiang Y."/>
            <person name="Liu Q."/>
        </authorList>
    </citation>
    <scope>NUCLEOTIDE SEQUENCE</scope>
    <source>
        <strain evidence="8">CGMCC 1.12089</strain>
    </source>
</reference>
<evidence type="ECO:0000256" key="1">
    <source>
        <dbReference type="ARBA" id="ARBA00009764"/>
    </source>
</evidence>
<keyword evidence="4 5" id="KW-0975">Bacterial flagellum</keyword>
<proteinExistence type="inferred from homology"/>
<keyword evidence="5" id="KW-0964">Secreted</keyword>